<accession>A0A0E9R176</accession>
<sequence length="20" mass="2169">MCVPINIKSLSFGQKGGLEF</sequence>
<name>A0A0E9R176_ANGAN</name>
<dbReference type="AlphaFoldDB" id="A0A0E9R176"/>
<proteinExistence type="predicted"/>
<protein>
    <submittedName>
        <fullName evidence="1">Uncharacterized protein</fullName>
    </submittedName>
</protein>
<evidence type="ECO:0000313" key="1">
    <source>
        <dbReference type="EMBL" id="JAH22507.1"/>
    </source>
</evidence>
<dbReference type="EMBL" id="GBXM01086070">
    <property type="protein sequence ID" value="JAH22507.1"/>
    <property type="molecule type" value="Transcribed_RNA"/>
</dbReference>
<reference evidence="1" key="2">
    <citation type="journal article" date="2015" name="Fish Shellfish Immunol.">
        <title>Early steps in the European eel (Anguilla anguilla)-Vibrio vulnificus interaction in the gills: Role of the RtxA13 toxin.</title>
        <authorList>
            <person name="Callol A."/>
            <person name="Pajuelo D."/>
            <person name="Ebbesson L."/>
            <person name="Teles M."/>
            <person name="MacKenzie S."/>
            <person name="Amaro C."/>
        </authorList>
    </citation>
    <scope>NUCLEOTIDE SEQUENCE</scope>
</reference>
<organism evidence="1">
    <name type="scientific">Anguilla anguilla</name>
    <name type="common">European freshwater eel</name>
    <name type="synonym">Muraena anguilla</name>
    <dbReference type="NCBI Taxonomy" id="7936"/>
    <lineage>
        <taxon>Eukaryota</taxon>
        <taxon>Metazoa</taxon>
        <taxon>Chordata</taxon>
        <taxon>Craniata</taxon>
        <taxon>Vertebrata</taxon>
        <taxon>Euteleostomi</taxon>
        <taxon>Actinopterygii</taxon>
        <taxon>Neopterygii</taxon>
        <taxon>Teleostei</taxon>
        <taxon>Anguilliformes</taxon>
        <taxon>Anguillidae</taxon>
        <taxon>Anguilla</taxon>
    </lineage>
</organism>
<reference evidence="1" key="1">
    <citation type="submission" date="2014-11" db="EMBL/GenBank/DDBJ databases">
        <authorList>
            <person name="Amaro Gonzalez C."/>
        </authorList>
    </citation>
    <scope>NUCLEOTIDE SEQUENCE</scope>
</reference>